<dbReference type="Pfam" id="PF00501">
    <property type="entry name" value="AMP-binding"/>
    <property type="match status" value="1"/>
</dbReference>
<dbReference type="PANTHER" id="PTHR43845:SF1">
    <property type="entry name" value="BLR5969 PROTEIN"/>
    <property type="match status" value="1"/>
</dbReference>
<gene>
    <name evidence="4" type="ORF">HJC23_002624</name>
</gene>
<sequence>MSRPLLRRTASEELWERVREPEVVVASESSDGSRSILPPACSGGFCSNVFATQEISNDAIIASHAAFEKAYLDRVGCGADGMRCGLRMSPSPFLLPRAKLQEMADLQAVLSSALAAVLKSWGTPDSWLRRTMPLPKRATDVLLRCCEFTNGLPNTKLPIGCFRPDVLIGEDGRLQVCEINARFALNAFFLTLGCAEALHLAPSSSLLGSLGIGVVPSTQSLVTEIVKRFQPKETLFVIVGRERLNDLAVLEEMFHKHRGDCDVPSVRYVHPNQLRGGKKQGSLVCVSDGKDAPETVKQCILELHQDELLRLSDSVLDGITALSVASCCLNPIWTILLCHDKRLLGVLRSLTSQELPDKEARRFLKKHIVPTTHLEDIESLKRIVLKERGLRDYTLVAKPCGLGKGEGIILEKDFDDEMPSLFIDAVFDAATKIIEIAERGEVFPYIAQAFVCQKRFNVIRPPDQDSTLTPVAWHVVGTILCIDGQFLGPGIFRSSEKNIVALCNGGMILAPALSLPFVPSHLRFVGKTVNHVQTDKVRGALINHGLAMLFLDEAMSDSHEFAQFIQNDLGAVIHQHSSTVGSVWKIQPMNGGKARSHTSDAFLPHTDASFESCPPRFFALSVVHADRCCGGLLGLASVEEAIERLNKEDFDILRNTVVHWRRPDEFSKDALEDLVAAPVLFSRRRARLRTDIMETAHLSSRKERQFWDAYNRFYTHLDEMCHSSARLLPERTILLVDNQRFVHARTRIKGTHRLLLRIRFDFHETPELQSLLEVASANGLGPQSNLLTDWPIQTKFDYMENINSKFIDRYCARGRFYWSPSGGSTSATKGSEVCAVPSTNQENSAMRTELVDLFCGVGAVPRDGSANCVAVNLFASGKLYRSMEIFGEVFTSIDATHLPLGSTANDDDVLRCIARFGANILCGWGSRILQLCEAAESKKLSGALTSIKTIIHGGEMLSVANRSLMKKVCGGNVRIFGCYGSAETGVFGVSIGDPNADHETYRLLSDCVHVEIVDDNGLPLQGNEWGNIVVTNLKRITAQPLVRFSMGDIGRLVNSGFGEEKALHIKGRSGSSLTFKLNPNSDLLIWADVEQVLQPLASMASTAGVTCLAQIIVTTTGKLILAIFTPLPQSQTFLDAAAMCSSSFSELVSQLGNTHIENEIIFLNDMSELRRSPRSQKLMLWVDQRQ</sequence>
<dbReference type="GO" id="GO:0016491">
    <property type="term" value="F:oxidoreductase activity"/>
    <property type="evidence" value="ECO:0007669"/>
    <property type="project" value="UniProtKB-KW"/>
</dbReference>
<feature type="domain" description="AMP-dependent synthetase/ligase" evidence="2">
    <location>
        <begin position="902"/>
        <end position="1030"/>
    </location>
</feature>
<comment type="caution">
    <text evidence="4">The sequence shown here is derived from an EMBL/GenBank/DDBJ whole genome shotgun (WGS) entry which is preliminary data.</text>
</comment>
<dbReference type="SUPFAM" id="SSF51197">
    <property type="entry name" value="Clavaminate synthase-like"/>
    <property type="match status" value="1"/>
</dbReference>
<proteinExistence type="predicted"/>
<name>A0ABD3PYJ1_9STRA</name>
<dbReference type="PANTHER" id="PTHR43845">
    <property type="entry name" value="BLR5969 PROTEIN"/>
    <property type="match status" value="1"/>
</dbReference>
<evidence type="ECO:0000313" key="4">
    <source>
        <dbReference type="EMBL" id="KAL3792817.1"/>
    </source>
</evidence>
<keyword evidence="1" id="KW-0560">Oxidoreductase</keyword>
<feature type="domain" description="TauD/TfdA-like" evidence="3">
    <location>
        <begin position="537"/>
        <end position="758"/>
    </location>
</feature>
<dbReference type="Pfam" id="PF02668">
    <property type="entry name" value="TauD"/>
    <property type="match status" value="1"/>
</dbReference>
<dbReference type="Gene3D" id="3.40.50.12780">
    <property type="entry name" value="N-terminal domain of ligase-like"/>
    <property type="match status" value="1"/>
</dbReference>
<organism evidence="4 5">
    <name type="scientific">Cyclotella cryptica</name>
    <dbReference type="NCBI Taxonomy" id="29204"/>
    <lineage>
        <taxon>Eukaryota</taxon>
        <taxon>Sar</taxon>
        <taxon>Stramenopiles</taxon>
        <taxon>Ochrophyta</taxon>
        <taxon>Bacillariophyta</taxon>
        <taxon>Coscinodiscophyceae</taxon>
        <taxon>Thalassiosirophycidae</taxon>
        <taxon>Stephanodiscales</taxon>
        <taxon>Stephanodiscaceae</taxon>
        <taxon>Cyclotella</taxon>
    </lineage>
</organism>
<evidence type="ECO:0000259" key="3">
    <source>
        <dbReference type="Pfam" id="PF02668"/>
    </source>
</evidence>
<protein>
    <recommendedName>
        <fullName evidence="6">TauD/TfdA-like domain-containing protein</fullName>
    </recommendedName>
</protein>
<evidence type="ECO:0000256" key="1">
    <source>
        <dbReference type="ARBA" id="ARBA00023002"/>
    </source>
</evidence>
<dbReference type="Proteomes" id="UP001516023">
    <property type="component" value="Unassembled WGS sequence"/>
</dbReference>
<dbReference type="AlphaFoldDB" id="A0ABD3PYJ1"/>
<evidence type="ECO:0000259" key="2">
    <source>
        <dbReference type="Pfam" id="PF00501"/>
    </source>
</evidence>
<evidence type="ECO:0008006" key="6">
    <source>
        <dbReference type="Google" id="ProtNLM"/>
    </source>
</evidence>
<accession>A0ABD3PYJ1</accession>
<dbReference type="InterPro" id="IPR042099">
    <property type="entry name" value="ANL_N_sf"/>
</dbReference>
<dbReference type="Gene3D" id="3.60.130.10">
    <property type="entry name" value="Clavaminate synthase-like"/>
    <property type="match status" value="1"/>
</dbReference>
<dbReference type="InterPro" id="IPR042098">
    <property type="entry name" value="TauD-like_sf"/>
</dbReference>
<dbReference type="EMBL" id="JABMIG020000098">
    <property type="protein sequence ID" value="KAL3792817.1"/>
    <property type="molecule type" value="Genomic_DNA"/>
</dbReference>
<dbReference type="InterPro" id="IPR000873">
    <property type="entry name" value="AMP-dep_synth/lig_dom"/>
</dbReference>
<evidence type="ECO:0000313" key="5">
    <source>
        <dbReference type="Proteomes" id="UP001516023"/>
    </source>
</evidence>
<dbReference type="SUPFAM" id="SSF56801">
    <property type="entry name" value="Acetyl-CoA synthetase-like"/>
    <property type="match status" value="1"/>
</dbReference>
<keyword evidence="5" id="KW-1185">Reference proteome</keyword>
<reference evidence="4 5" key="1">
    <citation type="journal article" date="2020" name="G3 (Bethesda)">
        <title>Improved Reference Genome for Cyclotella cryptica CCMP332, a Model for Cell Wall Morphogenesis, Salinity Adaptation, and Lipid Production in Diatoms (Bacillariophyta).</title>
        <authorList>
            <person name="Roberts W.R."/>
            <person name="Downey K.M."/>
            <person name="Ruck E.C."/>
            <person name="Traller J.C."/>
            <person name="Alverson A.J."/>
        </authorList>
    </citation>
    <scope>NUCLEOTIDE SEQUENCE [LARGE SCALE GENOMIC DNA]</scope>
    <source>
        <strain evidence="4 5">CCMP332</strain>
    </source>
</reference>
<dbReference type="InterPro" id="IPR003819">
    <property type="entry name" value="TauD/TfdA-like"/>
</dbReference>